<dbReference type="InterPro" id="IPR036322">
    <property type="entry name" value="WD40_repeat_dom_sf"/>
</dbReference>
<keyword evidence="6" id="KW-0698">rRNA processing</keyword>
<dbReference type="GO" id="GO:0120330">
    <property type="term" value="C:rixosome complex"/>
    <property type="evidence" value="ECO:0007669"/>
    <property type="project" value="UniProtKB-UniRule"/>
</dbReference>
<evidence type="ECO:0000256" key="5">
    <source>
        <dbReference type="ARBA" id="ARBA00026229"/>
    </source>
</evidence>
<dbReference type="GeneID" id="90077036"/>
<dbReference type="Pfam" id="PF00400">
    <property type="entry name" value="WD40"/>
    <property type="match status" value="3"/>
</dbReference>
<gene>
    <name evidence="7" type="ORF">DASC09_063870</name>
</gene>
<dbReference type="GO" id="GO:0006261">
    <property type="term" value="P:DNA-templated DNA replication"/>
    <property type="evidence" value="ECO:0007669"/>
    <property type="project" value="TreeGrafter"/>
</dbReference>
<evidence type="ECO:0000256" key="3">
    <source>
        <dbReference type="ARBA" id="ARBA00022574"/>
    </source>
</evidence>
<accession>A0AAV5QVT3</accession>
<keyword evidence="6" id="KW-0539">Nucleus</keyword>
<dbReference type="EMBL" id="BTFZ01000020">
    <property type="protein sequence ID" value="GMM39048.1"/>
    <property type="molecule type" value="Genomic_DNA"/>
</dbReference>
<dbReference type="SUPFAM" id="SSF50978">
    <property type="entry name" value="WD40 repeat-like"/>
    <property type="match status" value="1"/>
</dbReference>
<evidence type="ECO:0000256" key="2">
    <source>
        <dbReference type="ARBA" id="ARBA00010143"/>
    </source>
</evidence>
<dbReference type="SMART" id="SM00320">
    <property type="entry name" value="WD40"/>
    <property type="match status" value="4"/>
</dbReference>
<comment type="subunit">
    <text evidence="6">Component of the RIX1 complex, composed of IPI1, RIX1/IPI2 and IPI3 in a 1:2:2 stoichiometry. The complex interacts (via RIX1) with MDN1 (via its hexameric AAA ATPase ring) and the pre-60S ribosome particles.</text>
</comment>
<dbReference type="GO" id="GO:0005656">
    <property type="term" value="C:nuclear pre-replicative complex"/>
    <property type="evidence" value="ECO:0007669"/>
    <property type="project" value="TreeGrafter"/>
</dbReference>
<dbReference type="PANTHER" id="PTHR18763">
    <property type="entry name" value="WD-REPEAT PROTEIN 18"/>
    <property type="match status" value="1"/>
</dbReference>
<evidence type="ECO:0000313" key="7">
    <source>
        <dbReference type="EMBL" id="GMM39048.1"/>
    </source>
</evidence>
<comment type="caution">
    <text evidence="7">The sequence shown here is derived from an EMBL/GenBank/DDBJ whole genome shotgun (WGS) entry which is preliminary data.</text>
</comment>
<dbReference type="GO" id="GO:0006364">
    <property type="term" value="P:rRNA processing"/>
    <property type="evidence" value="ECO:0007669"/>
    <property type="project" value="UniProtKB-UniRule"/>
</dbReference>
<comment type="subcellular location">
    <subcellularLocation>
        <location evidence="6">Nucleus</location>
    </subcellularLocation>
</comment>
<dbReference type="InterPro" id="IPR015943">
    <property type="entry name" value="WD40/YVTN_repeat-like_dom_sf"/>
</dbReference>
<evidence type="ECO:0000256" key="6">
    <source>
        <dbReference type="RuleBase" id="RU369067"/>
    </source>
</evidence>
<dbReference type="RefSeq" id="XP_064856043.1">
    <property type="nucleotide sequence ID" value="XM_064999971.1"/>
</dbReference>
<evidence type="ECO:0000256" key="1">
    <source>
        <dbReference type="ARBA" id="ARBA00002355"/>
    </source>
</evidence>
<comment type="function">
    <text evidence="1 6">Component of the RIX1 complex required for processing of ITS2 sequences from 35S pre-rRNA.</text>
</comment>
<keyword evidence="3 6" id="KW-0853">WD repeat</keyword>
<dbReference type="AlphaFoldDB" id="A0AAV5QVT3"/>
<dbReference type="Gene3D" id="2.130.10.10">
    <property type="entry name" value="YVTN repeat-like/Quinoprotein amine dehydrogenase"/>
    <property type="match status" value="2"/>
</dbReference>
<protein>
    <recommendedName>
        <fullName evidence="5 6">Pre-rRNA-processing protein IPI3</fullName>
    </recommendedName>
</protein>
<evidence type="ECO:0000313" key="8">
    <source>
        <dbReference type="Proteomes" id="UP001360560"/>
    </source>
</evidence>
<dbReference type="InterPro" id="IPR045227">
    <property type="entry name" value="WDR18/Ipi3/RID3"/>
</dbReference>
<sequence length="492" mass="55132">MEEIVTYIGGGLADDKNGENSVGFSTSIHSNTFSYAYKFANAHLNGVVSTGFMNGDNDKVFVATKNKALIQVYVHGKEAPIQKIPIPEQLSCLALTHHNMKSIDQGSEHDDTKTELQLPWLLIGGSITGKLYVWEVCSGNLLFNKSVHYQKINKIEFSNNNNFLVTSSDDSRVLVFRVLELISNSPTIKPLHAITDHTLPVTDFLITSGINNDLRLVTASADSTCRVYDLNTSKLQMTLVSLFPVCSIASDPAFRTLYLGLDNGSIRQVNLFEIDSTKKLRFIGEKSRIVTLEDDPELKWSFMAHQQQENSSNTLKITSLDVSFDGTLLVSGDSDGKVLVCDIVTKQSLKSLKPVNGMVTYLKISPTLSKNFNESENILGTKKANNYRKVPQLKRTLADSNDFNNHELSMQIPENDYHYNILNNNHKMDYDFDEYLAQVAAQESNFKASPMNAGKDESPQLQEKLDKVNEAYSELKKIHEELFEEHTKLVNQ</sequence>
<keyword evidence="4" id="KW-0677">Repeat</keyword>
<name>A0AAV5QVT3_9ASCO</name>
<proteinExistence type="inferred from homology"/>
<reference evidence="7 8" key="1">
    <citation type="journal article" date="2023" name="Elife">
        <title>Identification of key yeast species and microbe-microbe interactions impacting larval growth of Drosophila in the wild.</title>
        <authorList>
            <person name="Mure A."/>
            <person name="Sugiura Y."/>
            <person name="Maeda R."/>
            <person name="Honda K."/>
            <person name="Sakurai N."/>
            <person name="Takahashi Y."/>
            <person name="Watada M."/>
            <person name="Katoh T."/>
            <person name="Gotoh A."/>
            <person name="Gotoh Y."/>
            <person name="Taniguchi I."/>
            <person name="Nakamura K."/>
            <person name="Hayashi T."/>
            <person name="Katayama T."/>
            <person name="Uemura T."/>
            <person name="Hattori Y."/>
        </authorList>
    </citation>
    <scope>NUCLEOTIDE SEQUENCE [LARGE SCALE GENOMIC DNA]</scope>
    <source>
        <strain evidence="7 8">SC-9</strain>
    </source>
</reference>
<organism evidence="7 8">
    <name type="scientific">Saccharomycopsis crataegensis</name>
    <dbReference type="NCBI Taxonomy" id="43959"/>
    <lineage>
        <taxon>Eukaryota</taxon>
        <taxon>Fungi</taxon>
        <taxon>Dikarya</taxon>
        <taxon>Ascomycota</taxon>
        <taxon>Saccharomycotina</taxon>
        <taxon>Saccharomycetes</taxon>
        <taxon>Saccharomycopsidaceae</taxon>
        <taxon>Saccharomycopsis</taxon>
    </lineage>
</organism>
<evidence type="ECO:0000256" key="4">
    <source>
        <dbReference type="ARBA" id="ARBA00022737"/>
    </source>
</evidence>
<comment type="similarity">
    <text evidence="2 6">Belongs to the WD repeat IPI3/WDR18 family.</text>
</comment>
<dbReference type="PANTHER" id="PTHR18763:SF0">
    <property type="entry name" value="WD REPEAT-CONTAINING PROTEIN 18"/>
    <property type="match status" value="1"/>
</dbReference>
<dbReference type="InterPro" id="IPR001680">
    <property type="entry name" value="WD40_rpt"/>
</dbReference>
<keyword evidence="8" id="KW-1185">Reference proteome</keyword>
<dbReference type="Proteomes" id="UP001360560">
    <property type="component" value="Unassembled WGS sequence"/>
</dbReference>